<organism evidence="1 2">
    <name type="scientific">Hermanssonia centrifuga</name>
    <dbReference type="NCBI Taxonomy" id="98765"/>
    <lineage>
        <taxon>Eukaryota</taxon>
        <taxon>Fungi</taxon>
        <taxon>Dikarya</taxon>
        <taxon>Basidiomycota</taxon>
        <taxon>Agaricomycotina</taxon>
        <taxon>Agaricomycetes</taxon>
        <taxon>Polyporales</taxon>
        <taxon>Meruliaceae</taxon>
        <taxon>Hermanssonia</taxon>
    </lineage>
</organism>
<name>A0A2R6PYY6_9APHY</name>
<protein>
    <submittedName>
        <fullName evidence="1">Uncharacterized protein</fullName>
    </submittedName>
</protein>
<keyword evidence="2" id="KW-1185">Reference proteome</keyword>
<gene>
    <name evidence="1" type="ORF">PHLCEN_2v4213</name>
</gene>
<proteinExistence type="predicted"/>
<evidence type="ECO:0000313" key="1">
    <source>
        <dbReference type="EMBL" id="PSR99056.1"/>
    </source>
</evidence>
<comment type="caution">
    <text evidence="1">The sequence shown here is derived from an EMBL/GenBank/DDBJ whole genome shotgun (WGS) entry which is preliminary data.</text>
</comment>
<dbReference type="AlphaFoldDB" id="A0A2R6PYY6"/>
<dbReference type="EMBL" id="MLYV02000426">
    <property type="protein sequence ID" value="PSR99056.1"/>
    <property type="molecule type" value="Genomic_DNA"/>
</dbReference>
<dbReference type="Proteomes" id="UP000186601">
    <property type="component" value="Unassembled WGS sequence"/>
</dbReference>
<accession>A0A2R6PYY6</accession>
<sequence length="117" mass="12821">MVMHKYASALRRVQASKQASIPIRPINAISQPPKPLPSALFVPFHLKLPSVTDTYQDLEPSTQHGLSAVPETGWDSADSDVLADVPLKMERVDSPSLSEGLTHRISQLLTAIVLRLE</sequence>
<evidence type="ECO:0000313" key="2">
    <source>
        <dbReference type="Proteomes" id="UP000186601"/>
    </source>
</evidence>
<reference evidence="1 2" key="1">
    <citation type="submission" date="2018-02" db="EMBL/GenBank/DDBJ databases">
        <title>Genome sequence of the basidiomycete white-rot fungus Phlebia centrifuga.</title>
        <authorList>
            <person name="Granchi Z."/>
            <person name="Peng M."/>
            <person name="de Vries R.P."/>
            <person name="Hilden K."/>
            <person name="Makela M.R."/>
            <person name="Grigoriev I."/>
            <person name="Riley R."/>
        </authorList>
    </citation>
    <scope>NUCLEOTIDE SEQUENCE [LARGE SCALE GENOMIC DNA]</scope>
    <source>
        <strain evidence="1 2">FBCC195</strain>
    </source>
</reference>